<dbReference type="SMART" id="SM00355">
    <property type="entry name" value="ZnF_C2H2"/>
    <property type="match status" value="11"/>
</dbReference>
<dbReference type="Pfam" id="PF13465">
    <property type="entry name" value="zf-H2C2_2"/>
    <property type="match status" value="1"/>
</dbReference>
<dbReference type="GO" id="GO:0042054">
    <property type="term" value="F:histone methyltransferase activity"/>
    <property type="evidence" value="ECO:0007669"/>
    <property type="project" value="InterPro"/>
</dbReference>
<dbReference type="InterPro" id="IPR001214">
    <property type="entry name" value="SET_dom"/>
</dbReference>
<dbReference type="CDD" id="cd19193">
    <property type="entry name" value="PR-SET_PRDM7_9"/>
    <property type="match status" value="1"/>
</dbReference>
<feature type="domain" description="C2H2-type" evidence="16">
    <location>
        <begin position="570"/>
        <end position="597"/>
    </location>
</feature>
<keyword evidence="6" id="KW-0479">Metal-binding</keyword>
<keyword evidence="9" id="KW-0862">Zinc</keyword>
<feature type="domain" description="C2H2-type" evidence="16">
    <location>
        <begin position="374"/>
        <end position="401"/>
    </location>
</feature>
<comment type="similarity">
    <text evidence="2">Belongs to the krueppel C2H2-type zinc-finger protein family.</text>
</comment>
<dbReference type="InterPro" id="IPR036236">
    <property type="entry name" value="Znf_C2H2_sf"/>
</dbReference>
<dbReference type="FunFam" id="3.30.160.60:FF:000566">
    <property type="entry name" value="zinc finger protein 133 isoform X2"/>
    <property type="match status" value="1"/>
</dbReference>
<feature type="region of interest" description="Disordered" evidence="15">
    <location>
        <begin position="1"/>
        <end position="29"/>
    </location>
</feature>
<dbReference type="GO" id="GO:0032259">
    <property type="term" value="P:methylation"/>
    <property type="evidence" value="ECO:0007669"/>
    <property type="project" value="UniProtKB-KW"/>
</dbReference>
<evidence type="ECO:0000256" key="10">
    <source>
        <dbReference type="ARBA" id="ARBA00023015"/>
    </source>
</evidence>
<evidence type="ECO:0000256" key="3">
    <source>
        <dbReference type="ARBA" id="ARBA00022603"/>
    </source>
</evidence>
<feature type="domain" description="C2H2-type" evidence="16">
    <location>
        <begin position="318"/>
        <end position="345"/>
    </location>
</feature>
<evidence type="ECO:0000313" key="18">
    <source>
        <dbReference type="Proteomes" id="UP000221080"/>
    </source>
</evidence>
<dbReference type="FunFam" id="3.30.160.60:FF:002343">
    <property type="entry name" value="Zinc finger protein 33A"/>
    <property type="match status" value="3"/>
</dbReference>
<feature type="domain" description="C2H2-type" evidence="16">
    <location>
        <begin position="430"/>
        <end position="457"/>
    </location>
</feature>
<dbReference type="PROSITE" id="PS50157">
    <property type="entry name" value="ZINC_FINGER_C2H2_2"/>
    <property type="match status" value="10"/>
</dbReference>
<keyword evidence="3" id="KW-0489">Methyltransferase</keyword>
<evidence type="ECO:0000256" key="7">
    <source>
        <dbReference type="ARBA" id="ARBA00022737"/>
    </source>
</evidence>
<evidence type="ECO:0000313" key="19">
    <source>
        <dbReference type="RefSeq" id="XP_017320414.2"/>
    </source>
</evidence>
<dbReference type="KEGG" id="ipu:108263780"/>
<dbReference type="InterPro" id="IPR050826">
    <property type="entry name" value="Krueppel_C2H2_ZnFinger"/>
</dbReference>
<dbReference type="InterPro" id="IPR044417">
    <property type="entry name" value="PRDM7_9_PR-SET"/>
</dbReference>
<dbReference type="FunFam" id="3.30.160.60:FF:001485">
    <property type="entry name" value="Krueppel-related zinc finger protein"/>
    <property type="match status" value="1"/>
</dbReference>
<evidence type="ECO:0000256" key="14">
    <source>
        <dbReference type="PROSITE-ProRule" id="PRU00042"/>
    </source>
</evidence>
<gene>
    <name evidence="19" type="primary">LOC108263780</name>
</gene>
<evidence type="ECO:0000256" key="15">
    <source>
        <dbReference type="SAM" id="MobiDB-lite"/>
    </source>
</evidence>
<dbReference type="RefSeq" id="XP_017320414.2">
    <property type="nucleotide sequence ID" value="XM_017464925.3"/>
</dbReference>
<keyword evidence="4" id="KW-0808">Transferase</keyword>
<name>A0A2D0QQ21_ICTPU</name>
<protein>
    <submittedName>
        <fullName evidence="19">Histone-lysine N-methyltransferase PRDM9 isoform X1</fullName>
    </submittedName>
</protein>
<dbReference type="OrthoDB" id="9439903at2759"/>
<evidence type="ECO:0000256" key="8">
    <source>
        <dbReference type="ARBA" id="ARBA00022771"/>
    </source>
</evidence>
<dbReference type="InterPro" id="IPR046341">
    <property type="entry name" value="SET_dom_sf"/>
</dbReference>
<feature type="domain" description="C2H2-type" evidence="16">
    <location>
        <begin position="542"/>
        <end position="569"/>
    </location>
</feature>
<proteinExistence type="inferred from homology"/>
<keyword evidence="5" id="KW-0949">S-adenosyl-L-methionine</keyword>
<dbReference type="AlphaFoldDB" id="A0A2D0QQ21"/>
<dbReference type="FunFam" id="3.30.160.60:FF:001297">
    <property type="entry name" value="Zinc finger and SCAN domain-containing protein 2"/>
    <property type="match status" value="1"/>
</dbReference>
<dbReference type="Gene3D" id="2.170.270.10">
    <property type="entry name" value="SET domain"/>
    <property type="match status" value="1"/>
</dbReference>
<evidence type="ECO:0000259" key="17">
    <source>
        <dbReference type="PROSITE" id="PS50280"/>
    </source>
</evidence>
<evidence type="ECO:0000256" key="5">
    <source>
        <dbReference type="ARBA" id="ARBA00022691"/>
    </source>
</evidence>
<dbReference type="Pfam" id="PF21549">
    <property type="entry name" value="PRDM2_PR"/>
    <property type="match status" value="1"/>
</dbReference>
<evidence type="ECO:0000256" key="13">
    <source>
        <dbReference type="ARBA" id="ARBA00023242"/>
    </source>
</evidence>
<reference evidence="18" key="1">
    <citation type="journal article" date="2016" name="Nat. Commun.">
        <title>The channel catfish genome sequence provides insights into the evolution of scale formation in teleosts.</title>
        <authorList>
            <person name="Liu Z."/>
            <person name="Liu S."/>
            <person name="Yao J."/>
            <person name="Bao L."/>
            <person name="Zhang J."/>
            <person name="Li Y."/>
            <person name="Jiang C."/>
            <person name="Sun L."/>
            <person name="Wang R."/>
            <person name="Zhang Y."/>
            <person name="Zhou T."/>
            <person name="Zeng Q."/>
            <person name="Fu Q."/>
            <person name="Gao S."/>
            <person name="Li N."/>
            <person name="Koren S."/>
            <person name="Jiang Y."/>
            <person name="Zimin A."/>
            <person name="Xu P."/>
            <person name="Phillippy A.M."/>
            <person name="Geng X."/>
            <person name="Song L."/>
            <person name="Sun F."/>
            <person name="Li C."/>
            <person name="Wang X."/>
            <person name="Chen A."/>
            <person name="Jin Y."/>
            <person name="Yuan Z."/>
            <person name="Yang Y."/>
            <person name="Tan S."/>
            <person name="Peatman E."/>
            <person name="Lu J."/>
            <person name="Qin Z."/>
            <person name="Dunham R."/>
            <person name="Li Z."/>
            <person name="Sonstegard T."/>
            <person name="Feng J."/>
            <person name="Danzmann R.G."/>
            <person name="Schroeder S."/>
            <person name="Scheffler B."/>
            <person name="Duke M.V."/>
            <person name="Ballard L."/>
            <person name="Kucuktas H."/>
            <person name="Kaltenboeck L."/>
            <person name="Liu H."/>
            <person name="Armbruster J."/>
            <person name="Xie Y."/>
            <person name="Kirby M.L."/>
            <person name="Tian Y."/>
            <person name="Flanagan M.E."/>
            <person name="Mu W."/>
            <person name="Waldbieser G.C."/>
        </authorList>
    </citation>
    <scope>NUCLEOTIDE SEQUENCE [LARGE SCALE GENOMIC DNA]</scope>
    <source>
        <strain evidence="18">SDA103</strain>
    </source>
</reference>
<dbReference type="FunFam" id="3.30.160.60:FF:000295">
    <property type="entry name" value="zinc finger protein 19"/>
    <property type="match status" value="2"/>
</dbReference>
<evidence type="ECO:0000256" key="6">
    <source>
        <dbReference type="ARBA" id="ARBA00022723"/>
    </source>
</evidence>
<evidence type="ECO:0000256" key="12">
    <source>
        <dbReference type="ARBA" id="ARBA00023163"/>
    </source>
</evidence>
<reference evidence="19" key="2">
    <citation type="submission" date="2025-08" db="UniProtKB">
        <authorList>
            <consortium name="RefSeq"/>
        </authorList>
    </citation>
    <scope>IDENTIFICATION</scope>
    <source>
        <tissue evidence="19">Blood</tissue>
    </source>
</reference>
<evidence type="ECO:0000256" key="11">
    <source>
        <dbReference type="ARBA" id="ARBA00023125"/>
    </source>
</evidence>
<dbReference type="GO" id="GO:0045892">
    <property type="term" value="P:negative regulation of DNA-templated transcription"/>
    <property type="evidence" value="ECO:0007669"/>
    <property type="project" value="UniProtKB-ARBA"/>
</dbReference>
<keyword evidence="8 14" id="KW-0863">Zinc-finger</keyword>
<keyword evidence="7" id="KW-0677">Repeat</keyword>
<dbReference type="PROSITE" id="PS50280">
    <property type="entry name" value="SET"/>
    <property type="match status" value="1"/>
</dbReference>
<feature type="domain" description="C2H2-type" evidence="16">
    <location>
        <begin position="486"/>
        <end position="513"/>
    </location>
</feature>
<dbReference type="GO" id="GO:0003700">
    <property type="term" value="F:DNA-binding transcription factor activity"/>
    <property type="evidence" value="ECO:0007669"/>
    <property type="project" value="UniProtKB-ARBA"/>
</dbReference>
<dbReference type="GeneID" id="108263780"/>
<dbReference type="GO" id="GO:0008270">
    <property type="term" value="F:zinc ion binding"/>
    <property type="evidence" value="ECO:0007669"/>
    <property type="project" value="UniProtKB-KW"/>
</dbReference>
<dbReference type="GO" id="GO:0005634">
    <property type="term" value="C:nucleus"/>
    <property type="evidence" value="ECO:0007669"/>
    <property type="project" value="UniProtKB-SubCell"/>
</dbReference>
<dbReference type="SUPFAM" id="SSF82199">
    <property type="entry name" value="SET domain"/>
    <property type="match status" value="1"/>
</dbReference>
<evidence type="ECO:0000256" key="2">
    <source>
        <dbReference type="ARBA" id="ARBA00006991"/>
    </source>
</evidence>
<feature type="domain" description="C2H2-type" evidence="16">
    <location>
        <begin position="346"/>
        <end position="373"/>
    </location>
</feature>
<dbReference type="Proteomes" id="UP000221080">
    <property type="component" value="Chromosome 3"/>
</dbReference>
<feature type="domain" description="C2H2-type" evidence="16">
    <location>
        <begin position="402"/>
        <end position="429"/>
    </location>
</feature>
<dbReference type="InterPro" id="IPR013087">
    <property type="entry name" value="Znf_C2H2_type"/>
</dbReference>
<organism evidence="18 19">
    <name type="scientific">Ictalurus punctatus</name>
    <name type="common">Channel catfish</name>
    <name type="synonym">Silurus punctatus</name>
    <dbReference type="NCBI Taxonomy" id="7998"/>
    <lineage>
        <taxon>Eukaryota</taxon>
        <taxon>Metazoa</taxon>
        <taxon>Chordata</taxon>
        <taxon>Craniata</taxon>
        <taxon>Vertebrata</taxon>
        <taxon>Euteleostomi</taxon>
        <taxon>Actinopterygii</taxon>
        <taxon>Neopterygii</taxon>
        <taxon>Teleostei</taxon>
        <taxon>Ostariophysi</taxon>
        <taxon>Siluriformes</taxon>
        <taxon>Ictaluridae</taxon>
        <taxon>Ictalurus</taxon>
    </lineage>
</organism>
<evidence type="ECO:0000256" key="9">
    <source>
        <dbReference type="ARBA" id="ARBA00022833"/>
    </source>
</evidence>
<evidence type="ECO:0000256" key="1">
    <source>
        <dbReference type="ARBA" id="ARBA00004123"/>
    </source>
</evidence>
<keyword evidence="18" id="KW-1185">Reference proteome</keyword>
<dbReference type="GO" id="GO:0003677">
    <property type="term" value="F:DNA binding"/>
    <property type="evidence" value="ECO:0007669"/>
    <property type="project" value="UniProtKB-KW"/>
</dbReference>
<feature type="domain" description="C2H2-type" evidence="16">
    <location>
        <begin position="514"/>
        <end position="541"/>
    </location>
</feature>
<sequence length="601" mass="69835">MMESARANRLSFKTPPHTPAPAPSQIRKDVKTESCTALIGETADVKRFQKRALEEQEPNHEDYLYCEECRSFFFKKCEVHGPALFISDTPVPMGVADRARRTLPPALEIQKSGIPDAGLGVFNKGEPVPVGVHFGPYQGDIVKKEDAMNSGYSWVIYKGRQCEEYIDAKRQMNANWMRYVNCARSDEEKNLVAFQYQGGIFYRCCRPIKPGRELLVWYEEDYAKDLGLTFDFLWNIKRSPNGMNSALLQVFTCSLCTLSYESLIYLHKHIRRCHCEEYLTLTEQGENKHENLIPSSEQTSRGTVAAETSRHKQKRKHHLCKDCGMSFNDGSNLRKHQRIHTGEKPYHCSQCGKSFRHHSTLQRHRRVHTGEKPHRCSQCGKSFSQMGHLQRHQRIHTGEKPYSCPQCGKSFTYRDNLKMHQRIHTRENVYHCSQCGKIFNHQSNLQQHQRVHTGEKPFQCSECGKSFRHQSHFQTHQRSHRGDRPYKCVQCGKSFAQHGYLRQHHRIHTREKPYTCSVCGVSFTQQGHLRTHLRIHTGDKPYRCSLCRKSFTRQSSLQQHQHVHTGEKPYSCSHCGKSFTRHSTLQYHQRVHTGDKPYHQV</sequence>
<dbReference type="FunFam" id="3.30.160.60:FF:001480">
    <property type="entry name" value="Si:cabz01071911.3"/>
    <property type="match status" value="1"/>
</dbReference>
<accession>A0A2D0QQ21</accession>
<dbReference type="PROSITE" id="PS00028">
    <property type="entry name" value="ZINC_FINGER_C2H2_1"/>
    <property type="match status" value="11"/>
</dbReference>
<dbReference type="PANTHER" id="PTHR24377">
    <property type="entry name" value="IP01015P-RELATED"/>
    <property type="match status" value="1"/>
</dbReference>
<evidence type="ECO:0000256" key="4">
    <source>
        <dbReference type="ARBA" id="ARBA00022679"/>
    </source>
</evidence>
<keyword evidence="12" id="KW-0804">Transcription</keyword>
<comment type="subcellular location">
    <subcellularLocation>
        <location evidence="1">Nucleus</location>
    </subcellularLocation>
</comment>
<keyword evidence="13" id="KW-0539">Nucleus</keyword>
<dbReference type="FunFam" id="3.30.160.60:FF:000358">
    <property type="entry name" value="zinc finger protein 24"/>
    <property type="match status" value="1"/>
</dbReference>
<evidence type="ECO:0000259" key="16">
    <source>
        <dbReference type="PROSITE" id="PS50157"/>
    </source>
</evidence>
<dbReference type="Gene3D" id="3.30.160.60">
    <property type="entry name" value="Classic Zinc Finger"/>
    <property type="match status" value="10"/>
</dbReference>
<dbReference type="Pfam" id="PF00096">
    <property type="entry name" value="zf-C2H2"/>
    <property type="match status" value="8"/>
</dbReference>
<keyword evidence="10" id="KW-0805">Transcription regulation</keyword>
<dbReference type="SUPFAM" id="SSF57667">
    <property type="entry name" value="beta-beta-alpha zinc fingers"/>
    <property type="match status" value="6"/>
</dbReference>
<feature type="domain" description="C2H2-type" evidence="16">
    <location>
        <begin position="458"/>
        <end position="485"/>
    </location>
</feature>
<feature type="domain" description="SET" evidence="17">
    <location>
        <begin position="105"/>
        <end position="219"/>
    </location>
</feature>
<keyword evidence="11" id="KW-0238">DNA-binding</keyword>